<proteinExistence type="predicted"/>
<evidence type="ECO:0000313" key="2">
    <source>
        <dbReference type="EMBL" id="KAK4123196.1"/>
    </source>
</evidence>
<feature type="region of interest" description="Disordered" evidence="1">
    <location>
        <begin position="42"/>
        <end position="63"/>
    </location>
</feature>
<protein>
    <submittedName>
        <fullName evidence="2">Uncharacterized protein</fullName>
    </submittedName>
</protein>
<reference evidence="2" key="2">
    <citation type="submission" date="2023-05" db="EMBL/GenBank/DDBJ databases">
        <authorList>
            <consortium name="Lawrence Berkeley National Laboratory"/>
            <person name="Steindorff A."/>
            <person name="Hensen N."/>
            <person name="Bonometti L."/>
            <person name="Westerberg I."/>
            <person name="Brannstrom I.O."/>
            <person name="Guillou S."/>
            <person name="Cros-Aarteil S."/>
            <person name="Calhoun S."/>
            <person name="Haridas S."/>
            <person name="Kuo A."/>
            <person name="Mondo S."/>
            <person name="Pangilinan J."/>
            <person name="Riley R."/>
            <person name="Labutti K."/>
            <person name="Andreopoulos B."/>
            <person name="Lipzen A."/>
            <person name="Chen C."/>
            <person name="Yanf M."/>
            <person name="Daum C."/>
            <person name="Ng V."/>
            <person name="Clum A."/>
            <person name="Ohm R."/>
            <person name="Martin F."/>
            <person name="Silar P."/>
            <person name="Natvig D."/>
            <person name="Lalanne C."/>
            <person name="Gautier V."/>
            <person name="Ament-Velasquez S.L."/>
            <person name="Kruys A."/>
            <person name="Hutchinson M.I."/>
            <person name="Powell A.J."/>
            <person name="Barry K."/>
            <person name="Miller A.N."/>
            <person name="Grigoriev I.V."/>
            <person name="Debuchy R."/>
            <person name="Gladieux P."/>
            <person name="Thoren M.H."/>
            <person name="Johannesson H."/>
        </authorList>
    </citation>
    <scope>NUCLEOTIDE SEQUENCE</scope>
    <source>
        <strain evidence="2">CBS 731.68</strain>
    </source>
</reference>
<dbReference type="Proteomes" id="UP001302602">
    <property type="component" value="Unassembled WGS sequence"/>
</dbReference>
<dbReference type="RefSeq" id="XP_062646967.1">
    <property type="nucleotide sequence ID" value="XM_062793032.1"/>
</dbReference>
<accession>A0AAN6U0S0</accession>
<organism evidence="2 3">
    <name type="scientific">Parathielavia appendiculata</name>
    <dbReference type="NCBI Taxonomy" id="2587402"/>
    <lineage>
        <taxon>Eukaryota</taxon>
        <taxon>Fungi</taxon>
        <taxon>Dikarya</taxon>
        <taxon>Ascomycota</taxon>
        <taxon>Pezizomycotina</taxon>
        <taxon>Sordariomycetes</taxon>
        <taxon>Sordariomycetidae</taxon>
        <taxon>Sordariales</taxon>
        <taxon>Chaetomiaceae</taxon>
        <taxon>Parathielavia</taxon>
    </lineage>
</organism>
<dbReference type="GeneID" id="87829801"/>
<dbReference type="EMBL" id="MU853229">
    <property type="protein sequence ID" value="KAK4123196.1"/>
    <property type="molecule type" value="Genomic_DNA"/>
</dbReference>
<comment type="caution">
    <text evidence="2">The sequence shown here is derived from an EMBL/GenBank/DDBJ whole genome shotgun (WGS) entry which is preliminary data.</text>
</comment>
<feature type="region of interest" description="Disordered" evidence="1">
    <location>
        <begin position="1"/>
        <end position="24"/>
    </location>
</feature>
<evidence type="ECO:0000256" key="1">
    <source>
        <dbReference type="SAM" id="MobiDB-lite"/>
    </source>
</evidence>
<evidence type="ECO:0000313" key="3">
    <source>
        <dbReference type="Proteomes" id="UP001302602"/>
    </source>
</evidence>
<feature type="compositionally biased region" description="Basic and acidic residues" evidence="1">
    <location>
        <begin position="53"/>
        <end position="62"/>
    </location>
</feature>
<keyword evidence="3" id="KW-1185">Reference proteome</keyword>
<gene>
    <name evidence="2" type="ORF">N657DRAFT_645936</name>
</gene>
<sequence>MGSHNRFGGPALLQRIRGRSKRPRKLAHDRLCAALLWPLSSTSRSEQTGEAEPQAKDVHGTSELRLAVLR</sequence>
<reference evidence="2" key="1">
    <citation type="journal article" date="2023" name="Mol. Phylogenet. Evol.">
        <title>Genome-scale phylogeny and comparative genomics of the fungal order Sordariales.</title>
        <authorList>
            <person name="Hensen N."/>
            <person name="Bonometti L."/>
            <person name="Westerberg I."/>
            <person name="Brannstrom I.O."/>
            <person name="Guillou S."/>
            <person name="Cros-Aarteil S."/>
            <person name="Calhoun S."/>
            <person name="Haridas S."/>
            <person name="Kuo A."/>
            <person name="Mondo S."/>
            <person name="Pangilinan J."/>
            <person name="Riley R."/>
            <person name="LaButti K."/>
            <person name="Andreopoulos B."/>
            <person name="Lipzen A."/>
            <person name="Chen C."/>
            <person name="Yan M."/>
            <person name="Daum C."/>
            <person name="Ng V."/>
            <person name="Clum A."/>
            <person name="Steindorff A."/>
            <person name="Ohm R.A."/>
            <person name="Martin F."/>
            <person name="Silar P."/>
            <person name="Natvig D.O."/>
            <person name="Lalanne C."/>
            <person name="Gautier V."/>
            <person name="Ament-Velasquez S.L."/>
            <person name="Kruys A."/>
            <person name="Hutchinson M.I."/>
            <person name="Powell A.J."/>
            <person name="Barry K."/>
            <person name="Miller A.N."/>
            <person name="Grigoriev I.V."/>
            <person name="Debuchy R."/>
            <person name="Gladieux P."/>
            <person name="Hiltunen Thoren M."/>
            <person name="Johannesson H."/>
        </authorList>
    </citation>
    <scope>NUCLEOTIDE SEQUENCE</scope>
    <source>
        <strain evidence="2">CBS 731.68</strain>
    </source>
</reference>
<name>A0AAN6U0S0_9PEZI</name>
<dbReference type="AlphaFoldDB" id="A0AAN6U0S0"/>